<dbReference type="SUPFAM" id="SSF47095">
    <property type="entry name" value="HMG-box"/>
    <property type="match status" value="1"/>
</dbReference>
<evidence type="ECO:0000313" key="4">
    <source>
        <dbReference type="Proteomes" id="UP000007799"/>
    </source>
</evidence>
<evidence type="ECO:0000256" key="1">
    <source>
        <dbReference type="PROSITE-ProRule" id="PRU00267"/>
    </source>
</evidence>
<dbReference type="KEGG" id="sre:PTSG_00148"/>
<dbReference type="GO" id="GO:0005634">
    <property type="term" value="C:nucleus"/>
    <property type="evidence" value="ECO:0007669"/>
    <property type="project" value="UniProtKB-UniRule"/>
</dbReference>
<reference evidence="3" key="1">
    <citation type="submission" date="2009-08" db="EMBL/GenBank/DDBJ databases">
        <title>Annotation of Salpingoeca rosetta.</title>
        <authorList>
            <consortium name="The Broad Institute Genome Sequencing Platform"/>
            <person name="Russ C."/>
            <person name="Cuomo C."/>
            <person name="Burger G."/>
            <person name="Gray M.W."/>
            <person name="Holland P.W.H."/>
            <person name="King N."/>
            <person name="Lang F.B.F."/>
            <person name="Roger A.J."/>
            <person name="Ruiz-Trillo I."/>
            <person name="Young S.K."/>
            <person name="Zeng Q."/>
            <person name="Gargeya S."/>
            <person name="Alvarado L."/>
            <person name="Berlin A."/>
            <person name="Chapman S.B."/>
            <person name="Chen Z."/>
            <person name="Freedman E."/>
            <person name="Gellesch M."/>
            <person name="Goldberg J."/>
            <person name="Griggs A."/>
            <person name="Gujja S."/>
            <person name="Heilman E."/>
            <person name="Heiman D."/>
            <person name="Howarth C."/>
            <person name="Mehta T."/>
            <person name="Neiman D."/>
            <person name="Pearson M."/>
            <person name="Roberts A."/>
            <person name="Saif S."/>
            <person name="Shea T."/>
            <person name="Shenoy N."/>
            <person name="Sisk P."/>
            <person name="Stolte C."/>
            <person name="Sykes S."/>
            <person name="White J."/>
            <person name="Yandava C."/>
            <person name="Haas B."/>
            <person name="Nusbaum C."/>
            <person name="Birren B."/>
        </authorList>
    </citation>
    <scope>NUCLEOTIDE SEQUENCE [LARGE SCALE GENOMIC DNA]</scope>
    <source>
        <strain evidence="3">ATCC 50818</strain>
    </source>
</reference>
<dbReference type="InterPro" id="IPR009071">
    <property type="entry name" value="HMG_box_dom"/>
</dbReference>
<dbReference type="InterPro" id="IPR036910">
    <property type="entry name" value="HMG_box_dom_sf"/>
</dbReference>
<dbReference type="CDD" id="cd00084">
    <property type="entry name" value="HMG-box_SF"/>
    <property type="match status" value="1"/>
</dbReference>
<accession>F2TVN2</accession>
<dbReference type="OrthoDB" id="1919336at2759"/>
<name>F2TVN2_SALR5</name>
<gene>
    <name evidence="3" type="ORF">PTSG_00148</name>
</gene>
<keyword evidence="1" id="KW-0539">Nucleus</keyword>
<dbReference type="GO" id="GO:0003677">
    <property type="term" value="F:DNA binding"/>
    <property type="evidence" value="ECO:0007669"/>
    <property type="project" value="UniProtKB-UniRule"/>
</dbReference>
<dbReference type="InParanoid" id="F2TVN2"/>
<evidence type="ECO:0000313" key="3">
    <source>
        <dbReference type="EMBL" id="EGD72128.1"/>
    </source>
</evidence>
<dbReference type="PROSITE" id="PS50118">
    <property type="entry name" value="HMG_BOX_2"/>
    <property type="match status" value="1"/>
</dbReference>
<dbReference type="EMBL" id="GL832955">
    <property type="protein sequence ID" value="EGD72128.1"/>
    <property type="molecule type" value="Genomic_DNA"/>
</dbReference>
<dbReference type="Gene3D" id="1.10.30.10">
    <property type="entry name" value="High mobility group box domain"/>
    <property type="match status" value="1"/>
</dbReference>
<keyword evidence="4" id="KW-1185">Reference proteome</keyword>
<dbReference type="Pfam" id="PF00505">
    <property type="entry name" value="HMG_box"/>
    <property type="match status" value="1"/>
</dbReference>
<feature type="domain" description="HMG box" evidence="2">
    <location>
        <begin position="59"/>
        <end position="105"/>
    </location>
</feature>
<dbReference type="RefSeq" id="XP_004998700.1">
    <property type="nucleotide sequence ID" value="XM_004998643.1"/>
</dbReference>
<keyword evidence="1" id="KW-0238">DNA-binding</keyword>
<evidence type="ECO:0000259" key="2">
    <source>
        <dbReference type="PROSITE" id="PS50118"/>
    </source>
</evidence>
<feature type="DNA-binding region" description="HMG box" evidence="1">
    <location>
        <begin position="59"/>
        <end position="105"/>
    </location>
</feature>
<dbReference type="AlphaFoldDB" id="F2TVN2"/>
<sequence>MAGCSTSNSLHLPSLFHGLADMTFARFLGLAARTRVQTLAVVQTRTFFSSATVLAHKYPRRVKSSFFLFSDDVRDDVVKQNPDMPAHHVVTEVARRFKELPAEARAVGSHLNTQLKRIAEQRGMSATIDSLNEIRHTLSEEEKEKLRQERVRSAEEVAPLQEAWDNAHREGLAEQRKLEEKFAYRASMRDWFTIAKKRRWKAVADFADKYEDLSDIERQQVADLRHAHKKRAKRHILRTLRDAGYNDEAESF</sequence>
<proteinExistence type="predicted"/>
<protein>
    <recommendedName>
        <fullName evidence="2">HMG box domain-containing protein</fullName>
    </recommendedName>
</protein>
<organism evidence="4">
    <name type="scientific">Salpingoeca rosetta (strain ATCC 50818 / BSB-021)</name>
    <dbReference type="NCBI Taxonomy" id="946362"/>
    <lineage>
        <taxon>Eukaryota</taxon>
        <taxon>Choanoflagellata</taxon>
        <taxon>Craspedida</taxon>
        <taxon>Salpingoecidae</taxon>
        <taxon>Salpingoeca</taxon>
    </lineage>
</organism>
<dbReference type="GeneID" id="16067635"/>
<dbReference type="Proteomes" id="UP000007799">
    <property type="component" value="Unassembled WGS sequence"/>
</dbReference>